<keyword evidence="2" id="KW-1185">Reference proteome</keyword>
<dbReference type="PANTHER" id="PTHR47328">
    <property type="match status" value="1"/>
</dbReference>
<dbReference type="Gene3D" id="3.30.1330.40">
    <property type="entry name" value="RutC-like"/>
    <property type="match status" value="1"/>
</dbReference>
<keyword evidence="1" id="KW-0614">Plasmid</keyword>
<dbReference type="InterPro" id="IPR006175">
    <property type="entry name" value="YjgF/YER057c/UK114"/>
</dbReference>
<evidence type="ECO:0000313" key="2">
    <source>
        <dbReference type="Proteomes" id="UP000234882"/>
    </source>
</evidence>
<dbReference type="InterPro" id="IPR035959">
    <property type="entry name" value="RutC-like_sf"/>
</dbReference>
<gene>
    <name evidence="1" type="ORF">CYR75_15565</name>
</gene>
<dbReference type="SUPFAM" id="SSF55298">
    <property type="entry name" value="YjgF-like"/>
    <property type="match status" value="1"/>
</dbReference>
<dbReference type="InterPro" id="IPR035709">
    <property type="entry name" value="YoaB-like"/>
</dbReference>
<dbReference type="Proteomes" id="UP000234882">
    <property type="component" value="Plasmid pCBA4604-01"/>
</dbReference>
<accession>A0A2K9MJQ5</accession>
<name>A0A2K9MJQ5_9RHOB</name>
<dbReference type="EMBL" id="CP025584">
    <property type="protein sequence ID" value="AUM75834.1"/>
    <property type="molecule type" value="Genomic_DNA"/>
</dbReference>
<evidence type="ECO:0008006" key="3">
    <source>
        <dbReference type="Google" id="ProtNLM"/>
    </source>
</evidence>
<organism evidence="1 2">
    <name type="scientific">Paracoccus jeotgali</name>
    <dbReference type="NCBI Taxonomy" id="2065379"/>
    <lineage>
        <taxon>Bacteria</taxon>
        <taxon>Pseudomonadati</taxon>
        <taxon>Pseudomonadota</taxon>
        <taxon>Alphaproteobacteria</taxon>
        <taxon>Rhodobacterales</taxon>
        <taxon>Paracoccaceae</taxon>
        <taxon>Paracoccus</taxon>
    </lineage>
</organism>
<protein>
    <recommendedName>
        <fullName evidence="3">RidA family protein</fullName>
    </recommendedName>
</protein>
<dbReference type="KEGG" id="paru:CYR75_15565"/>
<dbReference type="OrthoDB" id="9803101at2"/>
<dbReference type="CDD" id="cd06150">
    <property type="entry name" value="YjgF_YER057c_UK114_like_2"/>
    <property type="match status" value="1"/>
</dbReference>
<sequence>MSVIRSNPGARMSEAARIGDIVFLAGQVPDDLTADVATQTRQVLANIDRVLAKMGCSKADLASVQVWLNDISDIGIMNRVWDEWVDRDNPPARATGGVRLARAGMAVEMIAIASARK</sequence>
<geneLocation type="plasmid" evidence="2">
    <name>pcba4604-01</name>
</geneLocation>
<evidence type="ECO:0000313" key="1">
    <source>
        <dbReference type="EMBL" id="AUM75834.1"/>
    </source>
</evidence>
<reference evidence="1 2" key="1">
    <citation type="submission" date="2017-12" db="EMBL/GenBank/DDBJ databases">
        <title>Genomic analysis of Paracoccus sp. CBA4604.</title>
        <authorList>
            <person name="Roh S.W."/>
            <person name="Kim J.Y."/>
            <person name="Kim J.S."/>
        </authorList>
    </citation>
    <scope>NUCLEOTIDE SEQUENCE [LARGE SCALE GENOMIC DNA]</scope>
    <source>
        <strain evidence="1 2">CBA4604</strain>
        <plasmid evidence="2">pcba4604-01</plasmid>
    </source>
</reference>
<proteinExistence type="predicted"/>
<dbReference type="PANTHER" id="PTHR47328:SF1">
    <property type="entry name" value="RUTC FAMILY PROTEIN YOAB"/>
    <property type="match status" value="1"/>
</dbReference>
<dbReference type="Pfam" id="PF01042">
    <property type="entry name" value="Ribonuc_L-PSP"/>
    <property type="match status" value="1"/>
</dbReference>
<dbReference type="AlphaFoldDB" id="A0A2K9MJQ5"/>